<keyword evidence="5 9" id="KW-1133">Transmembrane helix</keyword>
<sequence>MWVIRVPKLFIRFSHQGIDTDHMEAHKRFSRIDNGPRYVSVLSYSEIAYIAEEGFAHYINSLVVVYENDSRFNASDLVRLSLEANFSPLMWVLFTVDYAPESYQQMRIPINCQFVVAEGSDAVGYRFAEIYDTVTIEKLSNSLGSWSPEKGLSMTEEEFWQRRQNLRGTVFNISTTMTDPCRVHSFEYSAGSVLKCIHVRIFEVMARGMNFSINWVRFSRTGGFGLEVLTPDIHFTIFDINIVTDDIVAITWPTVRTPVEIFTQYAGRGISWLTFVSPFSKSMWIAIFVWHTFSAAVMSAIDMTAGSGRKTRKTDYIKFWLNYVFVSYSAFCLQSEGRNPERVSKKIILLLIFLLPTALMPGYSAVLTSYLTMKVNEMPFTNLEGLVKSGEYKLGYHTTFNLSIFLERGEKNELVETLFRDIVVPQNELPEFEVDGLRRMCREKYSFICLSATAAAVQPDCPFYKLDRPFLNLFGFLPVRKDSPYKDLFNGGLRRLMYSGLIMGEAVRIIQLNKKEIFAEAILEPIVFENIITIIVCWGFGILLSLILLLVEISFISRPDKTTEVHTVQSSNIHKFGVQFKKVRFH</sequence>
<feature type="domain" description="Ionotropic glutamate receptor C-terminal" evidence="10">
    <location>
        <begin position="281"/>
        <end position="417"/>
    </location>
</feature>
<evidence type="ECO:0000256" key="4">
    <source>
        <dbReference type="ARBA" id="ARBA00022692"/>
    </source>
</evidence>
<proteinExistence type="inferred from homology"/>
<dbReference type="PANTHER" id="PTHR42643:SF24">
    <property type="entry name" value="IONOTROPIC RECEPTOR 60A"/>
    <property type="match status" value="1"/>
</dbReference>
<evidence type="ECO:0000256" key="3">
    <source>
        <dbReference type="ARBA" id="ARBA00022475"/>
    </source>
</evidence>
<evidence type="ECO:0000259" key="10">
    <source>
        <dbReference type="Pfam" id="PF00060"/>
    </source>
</evidence>
<dbReference type="PANTHER" id="PTHR42643">
    <property type="entry name" value="IONOTROPIC RECEPTOR 20A-RELATED"/>
    <property type="match status" value="1"/>
</dbReference>
<dbReference type="AlphaFoldDB" id="A0AAW2I511"/>
<comment type="subcellular location">
    <subcellularLocation>
        <location evidence="1">Cell membrane</location>
        <topology evidence="1">Multi-pass membrane protein</topology>
    </subcellularLocation>
</comment>
<protein>
    <recommendedName>
        <fullName evidence="10">Ionotropic glutamate receptor C-terminal domain-containing protein</fullName>
    </recommendedName>
</protein>
<dbReference type="EMBL" id="JARGDH010000002">
    <property type="protein sequence ID" value="KAL0276550.1"/>
    <property type="molecule type" value="Genomic_DNA"/>
</dbReference>
<evidence type="ECO:0000256" key="7">
    <source>
        <dbReference type="ARBA" id="ARBA00023170"/>
    </source>
</evidence>
<feature type="transmembrane region" description="Helical" evidence="9">
    <location>
        <begin position="531"/>
        <end position="551"/>
    </location>
</feature>
<keyword evidence="4 9" id="KW-0812">Transmembrane</keyword>
<evidence type="ECO:0000256" key="8">
    <source>
        <dbReference type="ARBA" id="ARBA00023180"/>
    </source>
</evidence>
<accession>A0AAW2I511</accession>
<dbReference type="GO" id="GO:0050906">
    <property type="term" value="P:detection of stimulus involved in sensory perception"/>
    <property type="evidence" value="ECO:0007669"/>
    <property type="project" value="UniProtKB-ARBA"/>
</dbReference>
<evidence type="ECO:0000256" key="5">
    <source>
        <dbReference type="ARBA" id="ARBA00022989"/>
    </source>
</evidence>
<dbReference type="GO" id="GO:0005886">
    <property type="term" value="C:plasma membrane"/>
    <property type="evidence" value="ECO:0007669"/>
    <property type="project" value="UniProtKB-SubCell"/>
</dbReference>
<keyword evidence="7" id="KW-0675">Receptor</keyword>
<keyword evidence="3" id="KW-1003">Cell membrane</keyword>
<gene>
    <name evidence="11" type="ORF">PYX00_004106</name>
</gene>
<keyword evidence="8" id="KW-0325">Glycoprotein</keyword>
<evidence type="ECO:0000256" key="6">
    <source>
        <dbReference type="ARBA" id="ARBA00023136"/>
    </source>
</evidence>
<dbReference type="GO" id="GO:0015276">
    <property type="term" value="F:ligand-gated monoatomic ion channel activity"/>
    <property type="evidence" value="ECO:0007669"/>
    <property type="project" value="InterPro"/>
</dbReference>
<dbReference type="Pfam" id="PF00060">
    <property type="entry name" value="Lig_chan"/>
    <property type="match status" value="1"/>
</dbReference>
<dbReference type="InterPro" id="IPR052192">
    <property type="entry name" value="Insect_Ionotropic_Sensory_Rcpt"/>
</dbReference>
<organism evidence="11">
    <name type="scientific">Menopon gallinae</name>
    <name type="common">poultry shaft louse</name>
    <dbReference type="NCBI Taxonomy" id="328185"/>
    <lineage>
        <taxon>Eukaryota</taxon>
        <taxon>Metazoa</taxon>
        <taxon>Ecdysozoa</taxon>
        <taxon>Arthropoda</taxon>
        <taxon>Hexapoda</taxon>
        <taxon>Insecta</taxon>
        <taxon>Pterygota</taxon>
        <taxon>Neoptera</taxon>
        <taxon>Paraneoptera</taxon>
        <taxon>Psocodea</taxon>
        <taxon>Troctomorpha</taxon>
        <taxon>Phthiraptera</taxon>
        <taxon>Amblycera</taxon>
        <taxon>Menoponidae</taxon>
        <taxon>Menopon</taxon>
    </lineage>
</organism>
<evidence type="ECO:0000256" key="2">
    <source>
        <dbReference type="ARBA" id="ARBA00008685"/>
    </source>
</evidence>
<feature type="transmembrane region" description="Helical" evidence="9">
    <location>
        <begin position="283"/>
        <end position="303"/>
    </location>
</feature>
<reference evidence="11" key="1">
    <citation type="journal article" date="2024" name="Gigascience">
        <title>Chromosome-level genome of the poultry shaft louse Menopon gallinae provides insight into the host-switching and adaptive evolution of parasitic lice.</title>
        <authorList>
            <person name="Xu Y."/>
            <person name="Ma L."/>
            <person name="Liu S."/>
            <person name="Liang Y."/>
            <person name="Liu Q."/>
            <person name="He Z."/>
            <person name="Tian L."/>
            <person name="Duan Y."/>
            <person name="Cai W."/>
            <person name="Li H."/>
            <person name="Song F."/>
        </authorList>
    </citation>
    <scope>NUCLEOTIDE SEQUENCE</scope>
    <source>
        <strain evidence="11">Cailab_2023a</strain>
    </source>
</reference>
<feature type="transmembrane region" description="Helical" evidence="9">
    <location>
        <begin position="347"/>
        <end position="371"/>
    </location>
</feature>
<name>A0AAW2I511_9NEOP</name>
<dbReference type="Gene3D" id="1.10.287.70">
    <property type="match status" value="1"/>
</dbReference>
<evidence type="ECO:0000313" key="11">
    <source>
        <dbReference type="EMBL" id="KAL0276550.1"/>
    </source>
</evidence>
<evidence type="ECO:0000256" key="9">
    <source>
        <dbReference type="SAM" id="Phobius"/>
    </source>
</evidence>
<evidence type="ECO:0000256" key="1">
    <source>
        <dbReference type="ARBA" id="ARBA00004651"/>
    </source>
</evidence>
<dbReference type="InterPro" id="IPR001320">
    <property type="entry name" value="Iontro_rcpt_C"/>
</dbReference>
<keyword evidence="6 9" id="KW-0472">Membrane</keyword>
<comment type="caution">
    <text evidence="11">The sequence shown here is derived from an EMBL/GenBank/DDBJ whole genome shotgun (WGS) entry which is preliminary data.</text>
</comment>
<comment type="similarity">
    <text evidence="2">Belongs to the glutamate-gated ion channel (TC 1.A.10.1) family.</text>
</comment>